<dbReference type="EMBL" id="KV747890">
    <property type="protein sequence ID" value="OCK72647.1"/>
    <property type="molecule type" value="Genomic_DNA"/>
</dbReference>
<sequence length="96" mass="11274">NLIEDPANRQRRAAQLYKEARQRPHQSAQEFNLYLISLEGQLDKEYTPEQRRIHLWTKLSDTTRKAILQYQDTPSTRDAIVSLATRIEKSAGYERS</sequence>
<proteinExistence type="predicted"/>
<reference evidence="1 2" key="1">
    <citation type="journal article" date="2016" name="Nat. Commun.">
        <title>Ectomycorrhizal ecology is imprinted in the genome of the dominant symbiotic fungus Cenococcum geophilum.</title>
        <authorList>
            <consortium name="DOE Joint Genome Institute"/>
            <person name="Peter M."/>
            <person name="Kohler A."/>
            <person name="Ohm R.A."/>
            <person name="Kuo A."/>
            <person name="Krutzmann J."/>
            <person name="Morin E."/>
            <person name="Arend M."/>
            <person name="Barry K.W."/>
            <person name="Binder M."/>
            <person name="Choi C."/>
            <person name="Clum A."/>
            <person name="Copeland A."/>
            <person name="Grisel N."/>
            <person name="Haridas S."/>
            <person name="Kipfer T."/>
            <person name="LaButti K."/>
            <person name="Lindquist E."/>
            <person name="Lipzen A."/>
            <person name="Maire R."/>
            <person name="Meier B."/>
            <person name="Mihaltcheva S."/>
            <person name="Molinier V."/>
            <person name="Murat C."/>
            <person name="Poggeler S."/>
            <person name="Quandt C.A."/>
            <person name="Sperisen C."/>
            <person name="Tritt A."/>
            <person name="Tisserant E."/>
            <person name="Crous P.W."/>
            <person name="Henrissat B."/>
            <person name="Nehls U."/>
            <person name="Egli S."/>
            <person name="Spatafora J.W."/>
            <person name="Grigoriev I.V."/>
            <person name="Martin F.M."/>
        </authorList>
    </citation>
    <scope>NUCLEOTIDE SEQUENCE [LARGE SCALE GENOMIC DNA]</scope>
    <source>
        <strain evidence="1 2">CBS 459.81</strain>
    </source>
</reference>
<name>A0A8E2J7Q1_9PEZI</name>
<evidence type="ECO:0000313" key="1">
    <source>
        <dbReference type="EMBL" id="OCK72647.1"/>
    </source>
</evidence>
<accession>A0A8E2J7Q1</accession>
<gene>
    <name evidence="1" type="ORF">K432DRAFT_316091</name>
</gene>
<dbReference type="Proteomes" id="UP000250266">
    <property type="component" value="Unassembled WGS sequence"/>
</dbReference>
<feature type="non-terminal residue" evidence="1">
    <location>
        <position position="1"/>
    </location>
</feature>
<organism evidence="1 2">
    <name type="scientific">Lepidopterella palustris CBS 459.81</name>
    <dbReference type="NCBI Taxonomy" id="1314670"/>
    <lineage>
        <taxon>Eukaryota</taxon>
        <taxon>Fungi</taxon>
        <taxon>Dikarya</taxon>
        <taxon>Ascomycota</taxon>
        <taxon>Pezizomycotina</taxon>
        <taxon>Dothideomycetes</taxon>
        <taxon>Pleosporomycetidae</taxon>
        <taxon>Mytilinidiales</taxon>
        <taxon>Argynnaceae</taxon>
        <taxon>Lepidopterella</taxon>
    </lineage>
</organism>
<protein>
    <submittedName>
        <fullName evidence="1">Uncharacterized protein</fullName>
    </submittedName>
</protein>
<evidence type="ECO:0000313" key="2">
    <source>
        <dbReference type="Proteomes" id="UP000250266"/>
    </source>
</evidence>
<dbReference type="AlphaFoldDB" id="A0A8E2J7Q1"/>
<keyword evidence="2" id="KW-1185">Reference proteome</keyword>